<sequence length="154" mass="17839">MKAWHVILVLVLCLLCFVFGRYTKKVRGEFVCKTDTFVRVDTLRERVPYPVYETVIQTVPEMFPVYITLSGDTVREPIFVPIRITQKEYLTDNYHAWVSGYNPALDSIDIFRETTYITKRQPARRWGLGVIGGYGIGRSGLSPYVGVGVYYRIW</sequence>
<dbReference type="EMBL" id="JACOOJ010000074">
    <property type="protein sequence ID" value="MBC5635114.1"/>
    <property type="molecule type" value="Genomic_DNA"/>
</dbReference>
<feature type="domain" description="DUF6808" evidence="1">
    <location>
        <begin position="79"/>
        <end position="154"/>
    </location>
</feature>
<dbReference type="RefSeq" id="WP_186931668.1">
    <property type="nucleotide sequence ID" value="NZ_JACOOJ010000074.1"/>
</dbReference>
<keyword evidence="3" id="KW-1185">Reference proteome</keyword>
<protein>
    <recommendedName>
        <fullName evidence="1">DUF6808 domain-containing protein</fullName>
    </recommendedName>
</protein>
<evidence type="ECO:0000313" key="3">
    <source>
        <dbReference type="Proteomes" id="UP000651475"/>
    </source>
</evidence>
<proteinExistence type="predicted"/>
<gene>
    <name evidence="2" type="ORF">H8S65_20470</name>
</gene>
<name>A0ABR7DUK5_9BACT</name>
<dbReference type="Pfam" id="PF20647">
    <property type="entry name" value="DUF6808"/>
    <property type="match status" value="1"/>
</dbReference>
<dbReference type="InterPro" id="IPR049214">
    <property type="entry name" value="DUF6808"/>
</dbReference>
<organism evidence="2 3">
    <name type="scientific">Parabacteroides hominis</name>
    <dbReference type="NCBI Taxonomy" id="2763057"/>
    <lineage>
        <taxon>Bacteria</taxon>
        <taxon>Pseudomonadati</taxon>
        <taxon>Bacteroidota</taxon>
        <taxon>Bacteroidia</taxon>
        <taxon>Bacteroidales</taxon>
        <taxon>Tannerellaceae</taxon>
        <taxon>Parabacteroides</taxon>
    </lineage>
</organism>
<accession>A0ABR7DUK5</accession>
<comment type="caution">
    <text evidence="2">The sequence shown here is derived from an EMBL/GenBank/DDBJ whole genome shotgun (WGS) entry which is preliminary data.</text>
</comment>
<evidence type="ECO:0000313" key="2">
    <source>
        <dbReference type="EMBL" id="MBC5635114.1"/>
    </source>
</evidence>
<evidence type="ECO:0000259" key="1">
    <source>
        <dbReference type="Pfam" id="PF20647"/>
    </source>
</evidence>
<dbReference type="Proteomes" id="UP000651475">
    <property type="component" value="Unassembled WGS sequence"/>
</dbReference>
<reference evidence="2 3" key="1">
    <citation type="submission" date="2020-08" db="EMBL/GenBank/DDBJ databases">
        <title>Genome public.</title>
        <authorList>
            <person name="Liu C."/>
            <person name="Sun Q."/>
        </authorList>
    </citation>
    <scope>NUCLEOTIDE SEQUENCE [LARGE SCALE GENOMIC DNA]</scope>
    <source>
        <strain evidence="2 3">NSJ-79</strain>
    </source>
</reference>